<dbReference type="EMBL" id="LBVO01000013">
    <property type="protein sequence ID" value="KKQ90062.1"/>
    <property type="molecule type" value="Genomic_DNA"/>
</dbReference>
<dbReference type="Pfam" id="PF13589">
    <property type="entry name" value="HATPase_c_3"/>
    <property type="match status" value="1"/>
</dbReference>
<name>A0A0G0LG62_9BACT</name>
<dbReference type="AlphaFoldDB" id="A0A0G0LG62"/>
<reference evidence="1 2" key="1">
    <citation type="journal article" date="2015" name="Nature">
        <title>rRNA introns, odd ribosomes, and small enigmatic genomes across a large radiation of phyla.</title>
        <authorList>
            <person name="Brown C.T."/>
            <person name="Hug L.A."/>
            <person name="Thomas B.C."/>
            <person name="Sharon I."/>
            <person name="Castelle C.J."/>
            <person name="Singh A."/>
            <person name="Wilkins M.J."/>
            <person name="Williams K.H."/>
            <person name="Banfield J.F."/>
        </authorList>
    </citation>
    <scope>NUCLEOTIDE SEQUENCE [LARGE SCALE GENOMIC DNA]</scope>
</reference>
<comment type="caution">
    <text evidence="1">The sequence shown here is derived from an EMBL/GenBank/DDBJ whole genome shotgun (WGS) entry which is preliminary data.</text>
</comment>
<dbReference type="InterPro" id="IPR036890">
    <property type="entry name" value="HATPase_C_sf"/>
</dbReference>
<accession>A0A0G0LG62</accession>
<dbReference type="Proteomes" id="UP000033934">
    <property type="component" value="Unassembled WGS sequence"/>
</dbReference>
<organism evidence="1 2">
    <name type="scientific">Berkelbacteria bacterium GW2011_GWA2_38_9</name>
    <dbReference type="NCBI Taxonomy" id="1618334"/>
    <lineage>
        <taxon>Bacteria</taxon>
        <taxon>Candidatus Berkelbacteria</taxon>
    </lineage>
</organism>
<proteinExistence type="predicted"/>
<evidence type="ECO:0000313" key="2">
    <source>
        <dbReference type="Proteomes" id="UP000033934"/>
    </source>
</evidence>
<sequence>MIITNIPISETAQSRIIKQQSEATIQSFIDAVVEIVTNCDDSYKRLEDAGHRPSGQIYLYVKREKGGQCREFKIKDYAEGMDRLKLEEATAYGEKSSGFADGKGVRGLLGRGLKESIIGLGEGEIITRKNGEENYAKVWWDENQQRTRLGLGSVQDYDKQDEDMNNFIDSKKNGTFMKIKVKNEKIKIPENEKFIQQITDHYAFRDINSSKNREIILAFEDLGRKIKNIKPIKFIPSEGKLVVNESWLVPEHKDSVHIKIWESSNSLTSQPTHNNPFSRAGILIKTKDAILDNHLFKYDNDQAAYYFWGEVHCDGIAIKLREAVKHGKESEIIDLTRNGLNWRSDYCKAIQKVIEEQLTPLIQKKKKELEKGEKKEVSQATKKILQNICNLLDKFARSEFREWEGPLYREYQELNLLPAFTSIEVNKPHSLTIYAPKELCQAFGHKVTVKSDNSSVPILLPGSKRLSLLWNINLDQHPVNSDVYYKSFKVIGKEIDKEAYISCSLGNQKTESIVKVVQKIEEKIPDSFKKKKKGGFISNIVSNITSNPIQRVEYEEGRGEMKIYTQFPGIQRYLTSDLKEIEDREDSRAILAELVGEAFCKVLARKKIETSGSIGGAEGQIDALLSEVNNMQKKYLDKIHESISSYKK</sequence>
<dbReference type="SUPFAM" id="SSF55874">
    <property type="entry name" value="ATPase domain of HSP90 chaperone/DNA topoisomerase II/histidine kinase"/>
    <property type="match status" value="1"/>
</dbReference>
<gene>
    <name evidence="1" type="ORF">UT11_C0013G0006</name>
</gene>
<evidence type="ECO:0000313" key="1">
    <source>
        <dbReference type="EMBL" id="KKQ90062.1"/>
    </source>
</evidence>
<protein>
    <submittedName>
        <fullName evidence="1">Uncharacterized protein</fullName>
    </submittedName>
</protein>